<feature type="region of interest" description="Disordered" evidence="10">
    <location>
        <begin position="1"/>
        <end position="24"/>
    </location>
</feature>
<dbReference type="InterPro" id="IPR004516">
    <property type="entry name" value="HisRS/HisZ"/>
</dbReference>
<keyword evidence="8" id="KW-0368">Histidine biosynthesis</keyword>
<dbReference type="InterPro" id="IPR045864">
    <property type="entry name" value="aa-tRNA-synth_II/BPL/LPL"/>
</dbReference>
<sequence>MLHQSPPSPPSFPPKRGDSKGGTFVRSDDKGLNFYAPGARDLLPLDVAQKRWIEERLQQVYHRAGYHRIITSTIERLDTLMAGGAIDRSTVLQLQNIEEEGLGLRPELTASIARTAVTRMAGVTYPQRLYYNANVFRRSHDSSHNNQQEFYQAGVELIGGGGLLADAEILLLLTECLQTLGLHNWYLILGEAELTRSLLSAFPSALQDKVRFAIAHLDRVTLETLPLSDELRQRALILLDLRGRPNDVLQKVANLELAPPQQEALNNLKSLIELLEQGFPKLADGSSLASKLILDLSLIQTFDYYTGIVFEAVGETETDKRVLGQGGRYDRLLSLYHPQGDNVPGIGFCLNIEDLHQALLPTAQLPHQTPASDWLVVPETPQAYPAAFAYAQTLRDSVNLVRVEIDLGGRDPDAIREYASLRRIRQIAWVQGEGSPTIETL</sequence>
<dbReference type="GO" id="GO:0000105">
    <property type="term" value="P:L-histidine biosynthetic process"/>
    <property type="evidence" value="ECO:0007669"/>
    <property type="project" value="UniProtKB-UniRule"/>
</dbReference>
<feature type="domain" description="Aminoacyl-transfer RNA synthetases class-II family profile" evidence="11">
    <location>
        <begin position="53"/>
        <end position="378"/>
    </location>
</feature>
<dbReference type="NCBIfam" id="TIGR00443">
    <property type="entry name" value="hisZ_biosyn_reg"/>
    <property type="match status" value="1"/>
</dbReference>
<evidence type="ECO:0000256" key="7">
    <source>
        <dbReference type="ARBA" id="ARBA00025246"/>
    </source>
</evidence>
<keyword evidence="6 8" id="KW-0963">Cytoplasm</keyword>
<dbReference type="Proteomes" id="UP000641646">
    <property type="component" value="Unassembled WGS sequence"/>
</dbReference>
<keyword evidence="12" id="KW-0808">Transferase</keyword>
<dbReference type="GO" id="GO:0004821">
    <property type="term" value="F:histidine-tRNA ligase activity"/>
    <property type="evidence" value="ECO:0007669"/>
    <property type="project" value="TreeGrafter"/>
</dbReference>
<dbReference type="HAMAP" id="MF_00125">
    <property type="entry name" value="HisZ"/>
    <property type="match status" value="1"/>
</dbReference>
<evidence type="ECO:0000256" key="10">
    <source>
        <dbReference type="SAM" id="MobiDB-lite"/>
    </source>
</evidence>
<keyword evidence="13" id="KW-1185">Reference proteome</keyword>
<feature type="binding site" evidence="9">
    <location>
        <begin position="107"/>
        <end position="109"/>
    </location>
    <ligand>
        <name>L-histidine</name>
        <dbReference type="ChEBI" id="CHEBI:57595"/>
    </ligand>
</feature>
<gene>
    <name evidence="8" type="primary">hisZ</name>
    <name evidence="12" type="ORF">H6G03_32315</name>
</gene>
<proteinExistence type="inferred from homology"/>
<comment type="function">
    <text evidence="7 8">Required for the first step of histidine biosynthesis. May allow the feedback regulation of ATP phosphoribosyltransferase activity by histidine.</text>
</comment>
<feature type="compositionally biased region" description="Pro residues" evidence="10">
    <location>
        <begin position="1"/>
        <end position="13"/>
    </location>
</feature>
<organism evidence="12 13">
    <name type="scientific">Aerosakkonema funiforme FACHB-1375</name>
    <dbReference type="NCBI Taxonomy" id="2949571"/>
    <lineage>
        <taxon>Bacteria</taxon>
        <taxon>Bacillati</taxon>
        <taxon>Cyanobacteriota</taxon>
        <taxon>Cyanophyceae</taxon>
        <taxon>Oscillatoriophycideae</taxon>
        <taxon>Aerosakkonematales</taxon>
        <taxon>Aerosakkonemataceae</taxon>
        <taxon>Aerosakkonema</taxon>
    </lineage>
</organism>
<dbReference type="GO" id="GO:0006427">
    <property type="term" value="P:histidyl-tRNA aminoacylation"/>
    <property type="evidence" value="ECO:0007669"/>
    <property type="project" value="TreeGrafter"/>
</dbReference>
<reference evidence="12" key="1">
    <citation type="journal article" date="2015" name="ISME J.">
        <title>Draft Genome Sequence of Streptomyces incarnatus NRRL8089, which Produces the Nucleoside Antibiotic Sinefungin.</title>
        <authorList>
            <person name="Oshima K."/>
            <person name="Hattori M."/>
            <person name="Shimizu H."/>
            <person name="Fukuda K."/>
            <person name="Nemoto M."/>
            <person name="Inagaki K."/>
            <person name="Tamura T."/>
        </authorList>
    </citation>
    <scope>NUCLEOTIDE SEQUENCE</scope>
    <source>
        <strain evidence="12">FACHB-1375</strain>
    </source>
</reference>
<dbReference type="RefSeq" id="WP_190474244.1">
    <property type="nucleotide sequence ID" value="NZ_JACJPW010000137.1"/>
</dbReference>
<dbReference type="InterPro" id="IPR006195">
    <property type="entry name" value="aa-tRNA-synth_II"/>
</dbReference>
<dbReference type="PANTHER" id="PTHR43707">
    <property type="entry name" value="HISTIDYL-TRNA SYNTHETASE"/>
    <property type="match status" value="1"/>
</dbReference>
<evidence type="ECO:0000256" key="2">
    <source>
        <dbReference type="ARBA" id="ARBA00004667"/>
    </source>
</evidence>
<name>A0A926VKP0_9CYAN</name>
<dbReference type="GO" id="GO:0005737">
    <property type="term" value="C:cytoplasm"/>
    <property type="evidence" value="ECO:0007669"/>
    <property type="project" value="UniProtKB-SubCell"/>
</dbReference>
<dbReference type="InterPro" id="IPR004517">
    <property type="entry name" value="HisZ"/>
</dbReference>
<dbReference type="InterPro" id="IPR041715">
    <property type="entry name" value="HisRS-like_core"/>
</dbReference>
<keyword evidence="12" id="KW-0328">Glycosyltransferase</keyword>
<evidence type="ECO:0000256" key="9">
    <source>
        <dbReference type="PIRSR" id="PIRSR001549-1"/>
    </source>
</evidence>
<comment type="similarity">
    <text evidence="3 8">Belongs to the class-II aminoacyl-tRNA synthetase family. HisZ subfamily.</text>
</comment>
<comment type="miscellaneous">
    <text evidence="8">This function is generally fulfilled by the C-terminal part of HisG, which is missing in some bacteria such as this one.</text>
</comment>
<dbReference type="PIRSF" id="PIRSF001549">
    <property type="entry name" value="His-tRNA_synth"/>
    <property type="match status" value="1"/>
</dbReference>
<evidence type="ECO:0000256" key="4">
    <source>
        <dbReference type="ARBA" id="ARBA00011496"/>
    </source>
</evidence>
<evidence type="ECO:0000313" key="13">
    <source>
        <dbReference type="Proteomes" id="UP000641646"/>
    </source>
</evidence>
<dbReference type="EMBL" id="JACJPW010000137">
    <property type="protein sequence ID" value="MBD2185695.1"/>
    <property type="molecule type" value="Genomic_DNA"/>
</dbReference>
<feature type="binding site" evidence="9">
    <location>
        <position position="156"/>
    </location>
    <ligand>
        <name>L-histidine</name>
        <dbReference type="ChEBI" id="CHEBI:57595"/>
    </ligand>
</feature>
<comment type="pathway">
    <text evidence="2 8">Amino-acid biosynthesis; L-histidine biosynthesis; L-histidine from 5-phospho-alpha-D-ribose 1-diphosphate: step 1/9.</text>
</comment>
<dbReference type="NCBIfam" id="NF008940">
    <property type="entry name" value="PRK12292.2-3"/>
    <property type="match status" value="1"/>
</dbReference>
<evidence type="ECO:0000259" key="11">
    <source>
        <dbReference type="PROSITE" id="PS50862"/>
    </source>
</evidence>
<accession>A0A926VKP0</accession>
<dbReference type="AlphaFoldDB" id="A0A926VKP0"/>
<dbReference type="PANTHER" id="PTHR43707:SF1">
    <property type="entry name" value="HISTIDINE--TRNA LIGASE, MITOCHONDRIAL-RELATED"/>
    <property type="match status" value="1"/>
</dbReference>
<reference evidence="12" key="2">
    <citation type="submission" date="2020-08" db="EMBL/GenBank/DDBJ databases">
        <authorList>
            <person name="Chen M."/>
            <person name="Teng W."/>
            <person name="Zhao L."/>
            <person name="Hu C."/>
            <person name="Zhou Y."/>
            <person name="Han B."/>
            <person name="Song L."/>
            <person name="Shu W."/>
        </authorList>
    </citation>
    <scope>NUCLEOTIDE SEQUENCE</scope>
    <source>
        <strain evidence="12">FACHB-1375</strain>
    </source>
</reference>
<evidence type="ECO:0000256" key="6">
    <source>
        <dbReference type="ARBA" id="ARBA00022490"/>
    </source>
</evidence>
<dbReference type="PROSITE" id="PS50862">
    <property type="entry name" value="AA_TRNA_LIGASE_II"/>
    <property type="match status" value="1"/>
</dbReference>
<evidence type="ECO:0000313" key="12">
    <source>
        <dbReference type="EMBL" id="MBD2185695.1"/>
    </source>
</evidence>
<evidence type="ECO:0000256" key="8">
    <source>
        <dbReference type="HAMAP-Rule" id="MF_00125"/>
    </source>
</evidence>
<comment type="caution">
    <text evidence="12">The sequence shown here is derived from an EMBL/GenBank/DDBJ whole genome shotgun (WGS) entry which is preliminary data.</text>
</comment>
<evidence type="ECO:0000256" key="1">
    <source>
        <dbReference type="ARBA" id="ARBA00004496"/>
    </source>
</evidence>
<dbReference type="Gene3D" id="3.30.930.10">
    <property type="entry name" value="Bira Bifunctional Protein, Domain 2"/>
    <property type="match status" value="1"/>
</dbReference>
<evidence type="ECO:0000256" key="5">
    <source>
        <dbReference type="ARBA" id="ARBA00020397"/>
    </source>
</evidence>
<evidence type="ECO:0000256" key="3">
    <source>
        <dbReference type="ARBA" id="ARBA00005539"/>
    </source>
</evidence>
<feature type="binding site" evidence="9">
    <location>
        <position position="152"/>
    </location>
    <ligand>
        <name>L-histidine</name>
        <dbReference type="ChEBI" id="CHEBI:57595"/>
    </ligand>
</feature>
<dbReference type="SUPFAM" id="SSF55681">
    <property type="entry name" value="Class II aaRS and biotin synthetases"/>
    <property type="match status" value="1"/>
</dbReference>
<feature type="binding site" evidence="9">
    <location>
        <begin position="304"/>
        <end position="305"/>
    </location>
    <ligand>
        <name>L-histidine</name>
        <dbReference type="ChEBI" id="CHEBI:57595"/>
    </ligand>
</feature>
<feature type="binding site" evidence="9">
    <location>
        <position position="137"/>
    </location>
    <ligand>
        <name>L-histidine</name>
        <dbReference type="ChEBI" id="CHEBI:57595"/>
    </ligand>
</feature>
<protein>
    <recommendedName>
        <fullName evidence="5 8">ATP phosphoribosyltransferase regulatory subunit</fullName>
    </recommendedName>
</protein>
<dbReference type="Pfam" id="PF13393">
    <property type="entry name" value="tRNA-synt_His"/>
    <property type="match status" value="1"/>
</dbReference>
<comment type="subcellular location">
    <subcellularLocation>
        <location evidence="1 8">Cytoplasm</location>
    </subcellularLocation>
</comment>
<dbReference type="CDD" id="cd00773">
    <property type="entry name" value="HisRS-like_core"/>
    <property type="match status" value="1"/>
</dbReference>
<keyword evidence="8" id="KW-0028">Amino-acid biosynthesis</keyword>
<comment type="subunit">
    <text evidence="4 8">Heteromultimer composed of HisG and HisZ subunits.</text>
</comment>
<dbReference type="GO" id="GO:0016757">
    <property type="term" value="F:glycosyltransferase activity"/>
    <property type="evidence" value="ECO:0007669"/>
    <property type="project" value="UniProtKB-KW"/>
</dbReference>